<sequence>MIAEVFLGSHAASSPSLPGSSPVSLFRLLTIRRFFDYSFPTSLSLSKRTDGLQDSPWLHSVLGYRFTGKPLCHSIIKLSKGLEQAVCPLWYVREGRLEVFGLQEVDALVVLPLLPSPRISSPTHRDSSIRDYVGILHLDGLPWALVDDGLNSLPITIDIIKFQQSKYQVAEITTLNQGQAAHLFGLPQQLVGPVRSCVWPAPTHVELVDLEGVVDLLLLQQVESPLVLMPLAQRLPTPRSETELDDLSWLTEGASVREEQFVLSDSELKAEGARMVANSDILAGAEGDDVVMVDAFSSISPEPVNYELKDLLSNISEKAVEQLRHFYEIPQNVTFRRPKKRGEAPGWERGGNHSAFSLSGGKPARSFPLDPTLVNDIKNN</sequence>
<organism evidence="2 3">
    <name type="scientific">Rhamnella rubrinervis</name>
    <dbReference type="NCBI Taxonomy" id="2594499"/>
    <lineage>
        <taxon>Eukaryota</taxon>
        <taxon>Viridiplantae</taxon>
        <taxon>Streptophyta</taxon>
        <taxon>Embryophyta</taxon>
        <taxon>Tracheophyta</taxon>
        <taxon>Spermatophyta</taxon>
        <taxon>Magnoliopsida</taxon>
        <taxon>eudicotyledons</taxon>
        <taxon>Gunneridae</taxon>
        <taxon>Pentapetalae</taxon>
        <taxon>rosids</taxon>
        <taxon>fabids</taxon>
        <taxon>Rosales</taxon>
        <taxon>Rhamnaceae</taxon>
        <taxon>rhamnoid group</taxon>
        <taxon>Rhamneae</taxon>
        <taxon>Rhamnella</taxon>
    </lineage>
</organism>
<accession>A0A8K0MT74</accession>
<evidence type="ECO:0000313" key="3">
    <source>
        <dbReference type="Proteomes" id="UP000796880"/>
    </source>
</evidence>
<feature type="region of interest" description="Disordered" evidence="1">
    <location>
        <begin position="337"/>
        <end position="373"/>
    </location>
</feature>
<dbReference type="EMBL" id="VOIH02000001">
    <property type="protein sequence ID" value="KAF3457747.1"/>
    <property type="molecule type" value="Genomic_DNA"/>
</dbReference>
<evidence type="ECO:0000313" key="2">
    <source>
        <dbReference type="EMBL" id="KAF3457747.1"/>
    </source>
</evidence>
<proteinExistence type="predicted"/>
<dbReference type="Proteomes" id="UP000796880">
    <property type="component" value="Unassembled WGS sequence"/>
</dbReference>
<name>A0A8K0MT74_9ROSA</name>
<reference evidence="2" key="1">
    <citation type="submission" date="2020-03" db="EMBL/GenBank/DDBJ databases">
        <title>A high-quality chromosome-level genome assembly of a woody plant with both climbing and erect habits, Rhamnella rubrinervis.</title>
        <authorList>
            <person name="Lu Z."/>
            <person name="Yang Y."/>
            <person name="Zhu X."/>
            <person name="Sun Y."/>
        </authorList>
    </citation>
    <scope>NUCLEOTIDE SEQUENCE</scope>
    <source>
        <strain evidence="2">BYM</strain>
        <tissue evidence="2">Leaf</tissue>
    </source>
</reference>
<evidence type="ECO:0000256" key="1">
    <source>
        <dbReference type="SAM" id="MobiDB-lite"/>
    </source>
</evidence>
<protein>
    <submittedName>
        <fullName evidence="2">Uncharacterized protein</fullName>
    </submittedName>
</protein>
<gene>
    <name evidence="2" type="ORF">FNV43_RR02406</name>
</gene>
<dbReference type="AlphaFoldDB" id="A0A8K0MT74"/>
<keyword evidence="3" id="KW-1185">Reference proteome</keyword>
<comment type="caution">
    <text evidence="2">The sequence shown here is derived from an EMBL/GenBank/DDBJ whole genome shotgun (WGS) entry which is preliminary data.</text>
</comment>